<dbReference type="Pfam" id="PF00046">
    <property type="entry name" value="Homeodomain"/>
    <property type="match status" value="1"/>
</dbReference>
<protein>
    <recommendedName>
        <fullName evidence="7">Homeobox domain-containing protein</fullName>
    </recommendedName>
</protein>
<evidence type="ECO:0000256" key="2">
    <source>
        <dbReference type="ARBA" id="ARBA00023125"/>
    </source>
</evidence>
<dbReference type="Gene3D" id="1.10.10.60">
    <property type="entry name" value="Homeodomain-like"/>
    <property type="match status" value="1"/>
</dbReference>
<sequence>MECALERKGSWLFHLIWDMEKMASWELFLIKILLPIMTGFMIEDVLQRNPVQVQPTKQQFYDVDNSMEILSKTRGSFSPEIGTRALAKSLQESQFKLHANYHRLTSPDYLRHLNPKFVTPLHPESALQCYCCTFKSYTNASNFYGCTTSKYYQFSQRFGGGQKKRRNLFTRYQTLQLESRFHKQRYLSAVEREHLASILNLTATQVKIWFQNHRYKHKRFEQSAKYIENENERLQQQQQWGAEFDEIDIEHHEIDEAPDVEKYSCEDEELNVEKLPKLSPNFDLDLLNLEQNDKETGPRLYKNERDTKTFQSIEKRSRNKSLVDQSDLVNEREILSQKETDAKNTIIWRPF</sequence>
<dbReference type="PANTHER" id="PTHR24340">
    <property type="entry name" value="HOMEOBOX PROTEIN NKX"/>
    <property type="match status" value="1"/>
</dbReference>
<dbReference type="PROSITE" id="PS00027">
    <property type="entry name" value="HOMEOBOX_1"/>
    <property type="match status" value="1"/>
</dbReference>
<keyword evidence="2 5" id="KW-0238">DNA-binding</keyword>
<organism evidence="8 9">
    <name type="scientific">Clytia hemisphaerica</name>
    <dbReference type="NCBI Taxonomy" id="252671"/>
    <lineage>
        <taxon>Eukaryota</taxon>
        <taxon>Metazoa</taxon>
        <taxon>Cnidaria</taxon>
        <taxon>Hydrozoa</taxon>
        <taxon>Hydroidolina</taxon>
        <taxon>Leptothecata</taxon>
        <taxon>Obeliida</taxon>
        <taxon>Clytiidae</taxon>
        <taxon>Clytia</taxon>
    </lineage>
</organism>
<evidence type="ECO:0000313" key="9">
    <source>
        <dbReference type="Proteomes" id="UP000594262"/>
    </source>
</evidence>
<dbReference type="GO" id="GO:0000981">
    <property type="term" value="F:DNA-binding transcription factor activity, RNA polymerase II-specific"/>
    <property type="evidence" value="ECO:0007669"/>
    <property type="project" value="InterPro"/>
</dbReference>
<dbReference type="InterPro" id="IPR020479">
    <property type="entry name" value="HD_metazoa"/>
</dbReference>
<feature type="domain" description="Homeobox" evidence="7">
    <location>
        <begin position="160"/>
        <end position="220"/>
    </location>
</feature>
<reference evidence="8" key="1">
    <citation type="submission" date="2021-01" db="UniProtKB">
        <authorList>
            <consortium name="EnsemblMetazoa"/>
        </authorList>
    </citation>
    <scope>IDENTIFICATION</scope>
</reference>
<dbReference type="Proteomes" id="UP000594262">
    <property type="component" value="Unplaced"/>
</dbReference>
<dbReference type="SUPFAM" id="SSF46689">
    <property type="entry name" value="Homeodomain-like"/>
    <property type="match status" value="1"/>
</dbReference>
<dbReference type="EnsemblMetazoa" id="CLYHEMT010734.1">
    <property type="protein sequence ID" value="CLYHEMP010734.1"/>
    <property type="gene ID" value="CLYHEMG010734"/>
</dbReference>
<name>A0A7M5VD47_9CNID</name>
<keyword evidence="4 5" id="KW-0539">Nucleus</keyword>
<dbReference type="GO" id="GO:0000978">
    <property type="term" value="F:RNA polymerase II cis-regulatory region sequence-specific DNA binding"/>
    <property type="evidence" value="ECO:0007669"/>
    <property type="project" value="TreeGrafter"/>
</dbReference>
<evidence type="ECO:0000256" key="3">
    <source>
        <dbReference type="ARBA" id="ARBA00023155"/>
    </source>
</evidence>
<dbReference type="InterPro" id="IPR009057">
    <property type="entry name" value="Homeodomain-like_sf"/>
</dbReference>
<dbReference type="InterPro" id="IPR017970">
    <property type="entry name" value="Homeobox_CS"/>
</dbReference>
<dbReference type="GO" id="GO:0030154">
    <property type="term" value="P:cell differentiation"/>
    <property type="evidence" value="ECO:0007669"/>
    <property type="project" value="TreeGrafter"/>
</dbReference>
<evidence type="ECO:0000313" key="8">
    <source>
        <dbReference type="EnsemblMetazoa" id="CLYHEMP010734.1"/>
    </source>
</evidence>
<proteinExistence type="predicted"/>
<comment type="subcellular location">
    <subcellularLocation>
        <location evidence="1 5 6">Nucleus</location>
    </subcellularLocation>
</comment>
<evidence type="ECO:0000256" key="1">
    <source>
        <dbReference type="ARBA" id="ARBA00004123"/>
    </source>
</evidence>
<evidence type="ECO:0000256" key="4">
    <source>
        <dbReference type="ARBA" id="ARBA00023242"/>
    </source>
</evidence>
<dbReference type="InterPro" id="IPR050394">
    <property type="entry name" value="Homeobox_NK-like"/>
</dbReference>
<dbReference type="GeneID" id="136821329"/>
<dbReference type="OrthoDB" id="6159439at2759"/>
<feature type="DNA-binding region" description="Homeobox" evidence="5">
    <location>
        <begin position="162"/>
        <end position="221"/>
    </location>
</feature>
<dbReference type="CDD" id="cd00086">
    <property type="entry name" value="homeodomain"/>
    <property type="match status" value="1"/>
</dbReference>
<evidence type="ECO:0000256" key="5">
    <source>
        <dbReference type="PROSITE-ProRule" id="PRU00108"/>
    </source>
</evidence>
<dbReference type="GO" id="GO:0005634">
    <property type="term" value="C:nucleus"/>
    <property type="evidence" value="ECO:0007669"/>
    <property type="project" value="UniProtKB-SubCell"/>
</dbReference>
<keyword evidence="3 5" id="KW-0371">Homeobox</keyword>
<dbReference type="InterPro" id="IPR001356">
    <property type="entry name" value="HD"/>
</dbReference>
<accession>A0A7M5VD47</accession>
<dbReference type="PRINTS" id="PR00024">
    <property type="entry name" value="HOMEOBOX"/>
</dbReference>
<dbReference type="RefSeq" id="XP_066933665.1">
    <property type="nucleotide sequence ID" value="XM_067077564.1"/>
</dbReference>
<evidence type="ECO:0000259" key="7">
    <source>
        <dbReference type="PROSITE" id="PS50071"/>
    </source>
</evidence>
<dbReference type="PROSITE" id="PS50071">
    <property type="entry name" value="HOMEOBOX_2"/>
    <property type="match status" value="1"/>
</dbReference>
<dbReference type="SMART" id="SM00389">
    <property type="entry name" value="HOX"/>
    <property type="match status" value="1"/>
</dbReference>
<evidence type="ECO:0000256" key="6">
    <source>
        <dbReference type="RuleBase" id="RU000682"/>
    </source>
</evidence>
<keyword evidence="9" id="KW-1185">Reference proteome</keyword>
<dbReference type="AlphaFoldDB" id="A0A7M5VD47"/>